<dbReference type="InterPro" id="IPR041492">
    <property type="entry name" value="HAD_2"/>
</dbReference>
<proteinExistence type="predicted"/>
<dbReference type="GO" id="GO:0008967">
    <property type="term" value="F:phosphoglycolate phosphatase activity"/>
    <property type="evidence" value="ECO:0007669"/>
    <property type="project" value="TreeGrafter"/>
</dbReference>
<dbReference type="Proteomes" id="UP000258927">
    <property type="component" value="Chromosome"/>
</dbReference>
<dbReference type="InterPro" id="IPR023198">
    <property type="entry name" value="PGP-like_dom2"/>
</dbReference>
<dbReference type="InterPro" id="IPR050155">
    <property type="entry name" value="HAD-like_hydrolase_sf"/>
</dbReference>
<dbReference type="GO" id="GO:0006281">
    <property type="term" value="P:DNA repair"/>
    <property type="evidence" value="ECO:0007669"/>
    <property type="project" value="TreeGrafter"/>
</dbReference>
<dbReference type="SFLD" id="SFLDS00003">
    <property type="entry name" value="Haloacid_Dehalogenase"/>
    <property type="match status" value="1"/>
</dbReference>
<evidence type="ECO:0000313" key="1">
    <source>
        <dbReference type="EMBL" id="AVX04415.1"/>
    </source>
</evidence>
<dbReference type="EMBL" id="CP021330">
    <property type="protein sequence ID" value="AVX04415.1"/>
    <property type="molecule type" value="Genomic_DNA"/>
</dbReference>
<dbReference type="STRING" id="1122213.GCA_000423365_02191"/>
<dbReference type="KEGG" id="mmyr:MXMO3_01890"/>
<dbReference type="Gene3D" id="3.40.50.1000">
    <property type="entry name" value="HAD superfamily/HAD-like"/>
    <property type="match status" value="1"/>
</dbReference>
<accession>A0A2R4MEP5</accession>
<sequence length="220" mass="24313">MRLVVFDVDGTIVDSAHIIIDAAHYAFEKEKLSIPTPHAVRSGIGLKLETAIGHLLEEHDDVLVDRLAGHYRDYFFGKVTDEPHIEHIYDGAYDAIHRLGAHEKTLLGIATGKHLRGIHRLFDNHDFGHHFVTLQAADNNPSKPHPGMLHNAINETGVEVARTVMVGDTSYDMQMAKAANVKAIGVAWGYHDKADLLEHGADVVIDKYEHIDEAIDGLIG</sequence>
<dbReference type="NCBIfam" id="TIGR01549">
    <property type="entry name" value="HAD-SF-IA-v1"/>
    <property type="match status" value="1"/>
</dbReference>
<evidence type="ECO:0000313" key="2">
    <source>
        <dbReference type="Proteomes" id="UP000258927"/>
    </source>
</evidence>
<organism evidence="1 2">
    <name type="scientific">Maritalea myrionectae</name>
    <dbReference type="NCBI Taxonomy" id="454601"/>
    <lineage>
        <taxon>Bacteria</taxon>
        <taxon>Pseudomonadati</taxon>
        <taxon>Pseudomonadota</taxon>
        <taxon>Alphaproteobacteria</taxon>
        <taxon>Hyphomicrobiales</taxon>
        <taxon>Devosiaceae</taxon>
        <taxon>Maritalea</taxon>
    </lineage>
</organism>
<protein>
    <submittedName>
        <fullName evidence="1">Phosphoglycolate phosphatase</fullName>
    </submittedName>
</protein>
<dbReference type="GO" id="GO:0005829">
    <property type="term" value="C:cytosol"/>
    <property type="evidence" value="ECO:0007669"/>
    <property type="project" value="TreeGrafter"/>
</dbReference>
<dbReference type="Pfam" id="PF13419">
    <property type="entry name" value="HAD_2"/>
    <property type="match status" value="1"/>
</dbReference>
<dbReference type="AlphaFoldDB" id="A0A2R4MEP5"/>
<dbReference type="InterPro" id="IPR006439">
    <property type="entry name" value="HAD-SF_hydro_IA"/>
</dbReference>
<dbReference type="PANTHER" id="PTHR43434">
    <property type="entry name" value="PHOSPHOGLYCOLATE PHOSPHATASE"/>
    <property type="match status" value="1"/>
</dbReference>
<dbReference type="RefSeq" id="WP_036222504.1">
    <property type="nucleotide sequence ID" value="NZ_CP021330.1"/>
</dbReference>
<gene>
    <name evidence="1" type="ORF">MXMO3_01890</name>
</gene>
<name>A0A2R4MEP5_9HYPH</name>
<dbReference type="Gene3D" id="1.10.150.240">
    <property type="entry name" value="Putative phosphatase, domain 2"/>
    <property type="match status" value="1"/>
</dbReference>
<dbReference type="PANTHER" id="PTHR43434:SF24">
    <property type="entry name" value="HYDROLASE-RELATED"/>
    <property type="match status" value="1"/>
</dbReference>
<keyword evidence="2" id="KW-1185">Reference proteome</keyword>
<reference evidence="1 2" key="1">
    <citation type="submission" date="2017-05" db="EMBL/GenBank/DDBJ databases">
        <title>Genome Analysis of Maritalea myrionectae HL2708#5.</title>
        <authorList>
            <consortium name="Cotde Inc.-PKNU"/>
            <person name="Jang D."/>
            <person name="Oh H.-M."/>
        </authorList>
    </citation>
    <scope>NUCLEOTIDE SEQUENCE [LARGE SCALE GENOMIC DNA]</scope>
    <source>
        <strain evidence="1 2">HL2708#5</strain>
    </source>
</reference>
<dbReference type="SFLD" id="SFLDG01129">
    <property type="entry name" value="C1.5:_HAD__Beta-PGM__Phosphata"/>
    <property type="match status" value="1"/>
</dbReference>
<dbReference type="InterPro" id="IPR023214">
    <property type="entry name" value="HAD_sf"/>
</dbReference>
<dbReference type="SUPFAM" id="SSF56784">
    <property type="entry name" value="HAD-like"/>
    <property type="match status" value="1"/>
</dbReference>
<dbReference type="InterPro" id="IPR036412">
    <property type="entry name" value="HAD-like_sf"/>
</dbReference>